<feature type="domain" description="Uracil-DNA glycosylase-like" evidence="1">
    <location>
        <begin position="28"/>
        <end position="184"/>
    </location>
</feature>
<dbReference type="PANTHER" id="PTHR42160:SF1">
    <property type="entry name" value="URACIL-DNA GLYCOSYLASE SUPERFAMILY PROTEIN"/>
    <property type="match status" value="1"/>
</dbReference>
<dbReference type="SMART" id="SM00986">
    <property type="entry name" value="UDG"/>
    <property type="match status" value="1"/>
</dbReference>
<keyword evidence="3" id="KW-1185">Reference proteome</keyword>
<gene>
    <name evidence="2" type="ORF">A1359_03900</name>
</gene>
<evidence type="ECO:0000313" key="2">
    <source>
        <dbReference type="EMBL" id="OAI19443.1"/>
    </source>
</evidence>
<dbReference type="InterPro" id="IPR047124">
    <property type="entry name" value="HI_0220.2"/>
</dbReference>
<dbReference type="SMART" id="SM00987">
    <property type="entry name" value="UreE_C"/>
    <property type="match status" value="1"/>
</dbReference>
<reference evidence="2 3" key="1">
    <citation type="submission" date="2016-03" db="EMBL/GenBank/DDBJ databases">
        <authorList>
            <person name="Ploux O."/>
        </authorList>
    </citation>
    <scope>NUCLEOTIDE SEQUENCE [LARGE SCALE GENOMIC DNA]</scope>
    <source>
        <strain evidence="2 3">R-45370</strain>
    </source>
</reference>
<accession>A0A177NQ54</accession>
<dbReference type="SUPFAM" id="SSF52141">
    <property type="entry name" value="Uracil-DNA glycosylase-like"/>
    <property type="match status" value="1"/>
</dbReference>
<dbReference type="AlphaFoldDB" id="A0A177NQ54"/>
<comment type="caution">
    <text evidence="2">The sequence shown here is derived from an EMBL/GenBank/DDBJ whole genome shotgun (WGS) entry which is preliminary data.</text>
</comment>
<dbReference type="InterPro" id="IPR005122">
    <property type="entry name" value="Uracil-DNA_glycosylase-like"/>
</dbReference>
<dbReference type="Gene3D" id="3.40.470.10">
    <property type="entry name" value="Uracil-DNA glycosylase-like domain"/>
    <property type="match status" value="1"/>
</dbReference>
<dbReference type="STRING" id="980561.A1359_03900"/>
<evidence type="ECO:0000259" key="1">
    <source>
        <dbReference type="SMART" id="SM00986"/>
    </source>
</evidence>
<sequence>MNSFASLLAEVADCSICAAHLPHGVRPVLQMHPQARVLIASQAPGRKVHESGIPFDDASGDRLREWMGVTREVFYDAQQIAILPIGFCFPGTGKHGDLPPRPECAEAWRGRLLDYLRHVDVTLVVGQYAQAYHINDVRASLTETVRSWQSYWPKIIPLPHPSPRNNIWLSRNPWFEKTLLPMLKRRVSEVLER</sequence>
<organism evidence="2 3">
    <name type="scientific">Methylomonas lenta</name>
    <dbReference type="NCBI Taxonomy" id="980561"/>
    <lineage>
        <taxon>Bacteria</taxon>
        <taxon>Pseudomonadati</taxon>
        <taxon>Pseudomonadota</taxon>
        <taxon>Gammaproteobacteria</taxon>
        <taxon>Methylococcales</taxon>
        <taxon>Methylococcaceae</taxon>
        <taxon>Methylomonas</taxon>
    </lineage>
</organism>
<dbReference type="PANTHER" id="PTHR42160">
    <property type="entry name" value="URACIL-DNA GLYCOSYLASE SUPERFAMILY PROTEIN"/>
    <property type="match status" value="1"/>
</dbReference>
<dbReference type="EMBL" id="LUUI01000066">
    <property type="protein sequence ID" value="OAI19443.1"/>
    <property type="molecule type" value="Genomic_DNA"/>
</dbReference>
<protein>
    <submittedName>
        <fullName evidence="2">IclR family transcriptional regulator</fullName>
    </submittedName>
</protein>
<dbReference type="Proteomes" id="UP000078476">
    <property type="component" value="Unassembled WGS sequence"/>
</dbReference>
<proteinExistence type="predicted"/>
<dbReference type="Pfam" id="PF03167">
    <property type="entry name" value="UDG"/>
    <property type="match status" value="1"/>
</dbReference>
<evidence type="ECO:0000313" key="3">
    <source>
        <dbReference type="Proteomes" id="UP000078476"/>
    </source>
</evidence>
<dbReference type="OrthoDB" id="9789139at2"/>
<name>A0A177NQ54_9GAMM</name>
<dbReference type="InterPro" id="IPR036895">
    <property type="entry name" value="Uracil-DNA_glycosylase-like_sf"/>
</dbReference>
<dbReference type="RefSeq" id="WP_066978616.1">
    <property type="nucleotide sequence ID" value="NZ_LUUI01000066.1"/>
</dbReference>
<dbReference type="CDD" id="cd10033">
    <property type="entry name" value="UDG_like"/>
    <property type="match status" value="1"/>
</dbReference>